<name>A0AAW0BR73_9AGAR</name>
<dbReference type="Proteomes" id="UP001383192">
    <property type="component" value="Unassembled WGS sequence"/>
</dbReference>
<accession>A0AAW0BR73</accession>
<sequence length="187" mass="21929">MPRLTHLRLAINFRCGSTKVLDDHVLFEYPLLTHVYLSIYVAEGMDVADHVRQLRTPVTVQTLAIEVNMGQNLPVECHALWQYDIHPKVVFMVDKEWEQHASRGLEEREWEQVNQCLCLFSENQWREEQAQSLMLVKAGGRSDIWEEIDIKVKQRWSDFDEGFAAFEEERKEVLANPNHFVSLNVFS</sequence>
<organism evidence="1 2">
    <name type="scientific">Paramarasmius palmivorus</name>
    <dbReference type="NCBI Taxonomy" id="297713"/>
    <lineage>
        <taxon>Eukaryota</taxon>
        <taxon>Fungi</taxon>
        <taxon>Dikarya</taxon>
        <taxon>Basidiomycota</taxon>
        <taxon>Agaricomycotina</taxon>
        <taxon>Agaricomycetes</taxon>
        <taxon>Agaricomycetidae</taxon>
        <taxon>Agaricales</taxon>
        <taxon>Marasmiineae</taxon>
        <taxon>Marasmiaceae</taxon>
        <taxon>Paramarasmius</taxon>
    </lineage>
</organism>
<protein>
    <submittedName>
        <fullName evidence="1">Uncharacterized protein</fullName>
    </submittedName>
</protein>
<dbReference type="AlphaFoldDB" id="A0AAW0BR73"/>
<comment type="caution">
    <text evidence="1">The sequence shown here is derived from an EMBL/GenBank/DDBJ whole genome shotgun (WGS) entry which is preliminary data.</text>
</comment>
<proteinExistence type="predicted"/>
<gene>
    <name evidence="1" type="ORF">VNI00_014749</name>
</gene>
<evidence type="ECO:0000313" key="2">
    <source>
        <dbReference type="Proteomes" id="UP001383192"/>
    </source>
</evidence>
<reference evidence="1 2" key="1">
    <citation type="submission" date="2024-01" db="EMBL/GenBank/DDBJ databases">
        <title>A draft genome for a cacao thread blight-causing isolate of Paramarasmius palmivorus.</title>
        <authorList>
            <person name="Baruah I.K."/>
            <person name="Bukari Y."/>
            <person name="Amoako-Attah I."/>
            <person name="Meinhardt L.W."/>
            <person name="Bailey B.A."/>
            <person name="Cohen S.P."/>
        </authorList>
    </citation>
    <scope>NUCLEOTIDE SEQUENCE [LARGE SCALE GENOMIC DNA]</scope>
    <source>
        <strain evidence="1 2">GH-12</strain>
    </source>
</reference>
<keyword evidence="2" id="KW-1185">Reference proteome</keyword>
<evidence type="ECO:0000313" key="1">
    <source>
        <dbReference type="EMBL" id="KAK7029039.1"/>
    </source>
</evidence>
<dbReference type="EMBL" id="JAYKXP010000085">
    <property type="protein sequence ID" value="KAK7029039.1"/>
    <property type="molecule type" value="Genomic_DNA"/>
</dbReference>